<protein>
    <submittedName>
        <fullName evidence="3">Uncharacterized protein</fullName>
    </submittedName>
</protein>
<accession>A0A7T0KND1</accession>
<evidence type="ECO:0000313" key="3">
    <source>
        <dbReference type="EMBL" id="QPK82998.1"/>
    </source>
</evidence>
<proteinExistence type="predicted"/>
<keyword evidence="2" id="KW-0732">Signal</keyword>
<dbReference type="AlphaFoldDB" id="A0A7T0KND1"/>
<feature type="compositionally biased region" description="Low complexity" evidence="1">
    <location>
        <begin position="65"/>
        <end position="92"/>
    </location>
</feature>
<dbReference type="KEGG" id="cqn:G7Y29_09155"/>
<dbReference type="PROSITE" id="PS51257">
    <property type="entry name" value="PROKAR_LIPOPROTEIN"/>
    <property type="match status" value="1"/>
</dbReference>
<evidence type="ECO:0000256" key="2">
    <source>
        <dbReference type="SAM" id="SignalP"/>
    </source>
</evidence>
<feature type="compositionally biased region" description="Polar residues" evidence="1">
    <location>
        <begin position="48"/>
        <end position="64"/>
    </location>
</feature>
<organism evidence="3 4">
    <name type="scientific">Corynebacterium qintianiae</name>
    <dbReference type="NCBI Taxonomy" id="2709392"/>
    <lineage>
        <taxon>Bacteria</taxon>
        <taxon>Bacillati</taxon>
        <taxon>Actinomycetota</taxon>
        <taxon>Actinomycetes</taxon>
        <taxon>Mycobacteriales</taxon>
        <taxon>Corynebacteriaceae</taxon>
        <taxon>Corynebacterium</taxon>
    </lineage>
</organism>
<feature type="region of interest" description="Disordered" evidence="1">
    <location>
        <begin position="31"/>
        <end position="93"/>
    </location>
</feature>
<keyword evidence="4" id="KW-1185">Reference proteome</keyword>
<evidence type="ECO:0000256" key="1">
    <source>
        <dbReference type="SAM" id="MobiDB-lite"/>
    </source>
</evidence>
<evidence type="ECO:0000313" key="4">
    <source>
        <dbReference type="Proteomes" id="UP000594586"/>
    </source>
</evidence>
<dbReference type="EMBL" id="CP064955">
    <property type="protein sequence ID" value="QPK82998.1"/>
    <property type="molecule type" value="Genomic_DNA"/>
</dbReference>
<dbReference type="RefSeq" id="WP_165002277.1">
    <property type="nucleotide sequence ID" value="NZ_CP064955.1"/>
</dbReference>
<feature type="signal peptide" evidence="2">
    <location>
        <begin position="1"/>
        <end position="21"/>
    </location>
</feature>
<feature type="chain" id="PRO_5032814831" evidence="2">
    <location>
        <begin position="22"/>
        <end position="204"/>
    </location>
</feature>
<name>A0A7T0KND1_9CORY</name>
<gene>
    <name evidence="3" type="ORF">G7Y29_09155</name>
</gene>
<dbReference type="Proteomes" id="UP000594586">
    <property type="component" value="Chromosome"/>
</dbReference>
<reference evidence="3 4" key="1">
    <citation type="submission" date="2020-11" db="EMBL/GenBank/DDBJ databases">
        <title>Corynebacterium sp. MC1420.</title>
        <authorList>
            <person name="Zhou J."/>
        </authorList>
    </citation>
    <scope>NUCLEOTIDE SEQUENCE [LARGE SCALE GENOMIC DNA]</scope>
    <source>
        <strain evidence="3 4">MC1420</strain>
    </source>
</reference>
<sequence>MRRSLRAFMLLTVAVTLSACAESGEEAQMPLRTVETISREPRPANGEVSASTSVKPEGTTSSENAPTTKAATKTSAVNDDVAPSTSAAPAPAQRAGGYYTASNNVAASHPQCDGRWILIYESVHGFGVDTPAQITRALNSYPSSEYTNPGECPSLRARVDGQDIYPVYRDFGSDVEGMCAAWRSGGQTANPRSLNMAGDFSHPC</sequence>